<evidence type="ECO:0000313" key="3">
    <source>
        <dbReference type="Proteomes" id="UP000039370"/>
    </source>
</evidence>
<dbReference type="SUPFAM" id="SSF52413">
    <property type="entry name" value="UDP-glucose/GDP-mannose dehydrogenase C-terminal domain"/>
    <property type="match status" value="1"/>
</dbReference>
<name>A0A0B7IGR2_9FLAO</name>
<sequence length="56" mass="6662">MILLTEWKEFRVPDFEEIAKLLKKKVIFDGRNQYNSFDLPSKGFEYIQIGVKIILV</sequence>
<evidence type="ECO:0000313" key="2">
    <source>
        <dbReference type="EMBL" id="CEN49789.1"/>
    </source>
</evidence>
<dbReference type="GO" id="GO:0016616">
    <property type="term" value="F:oxidoreductase activity, acting on the CH-OH group of donors, NAD or NADP as acceptor"/>
    <property type="evidence" value="ECO:0007669"/>
    <property type="project" value="InterPro"/>
</dbReference>
<dbReference type="GO" id="GO:0051287">
    <property type="term" value="F:NAD binding"/>
    <property type="evidence" value="ECO:0007669"/>
    <property type="project" value="InterPro"/>
</dbReference>
<feature type="domain" description="UDP-glucose/GDP-mannose dehydrogenase C-terminal" evidence="1">
    <location>
        <begin position="2"/>
        <end position="35"/>
    </location>
</feature>
<dbReference type="Gene3D" id="3.40.50.720">
    <property type="entry name" value="NAD(P)-binding Rossmann-like Domain"/>
    <property type="match status" value="1"/>
</dbReference>
<dbReference type="InterPro" id="IPR014027">
    <property type="entry name" value="UDP-Glc/GDP-Man_DH_C"/>
</dbReference>
<dbReference type="Proteomes" id="UP000039370">
    <property type="component" value="Unassembled WGS sequence"/>
</dbReference>
<evidence type="ECO:0000259" key="1">
    <source>
        <dbReference type="Pfam" id="PF03720"/>
    </source>
</evidence>
<dbReference type="EMBL" id="CDOK01000115">
    <property type="protein sequence ID" value="CEN49789.1"/>
    <property type="molecule type" value="Genomic_DNA"/>
</dbReference>
<dbReference type="InterPro" id="IPR036220">
    <property type="entry name" value="UDP-Glc/GDP-Man_DH_C_sf"/>
</dbReference>
<accession>A0A0B7IGR2</accession>
<gene>
    <name evidence="2" type="ORF">CCAN11_2010005</name>
</gene>
<proteinExistence type="predicted"/>
<organism evidence="2 3">
    <name type="scientific">Capnocytophaga canimorsus</name>
    <dbReference type="NCBI Taxonomy" id="28188"/>
    <lineage>
        <taxon>Bacteria</taxon>
        <taxon>Pseudomonadati</taxon>
        <taxon>Bacteroidota</taxon>
        <taxon>Flavobacteriia</taxon>
        <taxon>Flavobacteriales</taxon>
        <taxon>Flavobacteriaceae</taxon>
        <taxon>Capnocytophaga</taxon>
    </lineage>
</organism>
<dbReference type="Pfam" id="PF03720">
    <property type="entry name" value="UDPG_MGDP_dh_C"/>
    <property type="match status" value="1"/>
</dbReference>
<dbReference type="AlphaFoldDB" id="A0A0B7IGR2"/>
<protein>
    <recommendedName>
        <fullName evidence="1">UDP-glucose/GDP-mannose dehydrogenase C-terminal domain-containing protein</fullName>
    </recommendedName>
</protein>
<reference evidence="3" key="1">
    <citation type="submission" date="2015-01" db="EMBL/GenBank/DDBJ databases">
        <authorList>
            <person name="MANFREDI Pablo"/>
        </authorList>
    </citation>
    <scope>NUCLEOTIDE SEQUENCE [LARGE SCALE GENOMIC DNA]</scope>
    <source>
        <strain evidence="3">Cc11</strain>
    </source>
</reference>